<comment type="caution">
    <text evidence="1">The sequence shown here is derived from an EMBL/GenBank/DDBJ whole genome shotgun (WGS) entry which is preliminary data.</text>
</comment>
<accession>A0AAV4LE39</accession>
<dbReference type="EMBL" id="BOQE01000001">
    <property type="protein sequence ID" value="GIM45928.1"/>
    <property type="molecule type" value="Genomic_DNA"/>
</dbReference>
<gene>
    <name evidence="1" type="ORF">DNHGIG_14770</name>
</gene>
<keyword evidence="2" id="KW-1185">Reference proteome</keyword>
<evidence type="ECO:0000313" key="1">
    <source>
        <dbReference type="EMBL" id="GIM45928.1"/>
    </source>
</evidence>
<reference evidence="1" key="1">
    <citation type="journal article" date="2023" name="Int. J. Syst. Evol. Microbiol.">
        <title>Collibacillus ludicampi gen. nov., sp. nov., a new soil bacterium of the family Alicyclobacillaceae.</title>
        <authorList>
            <person name="Jojima T."/>
            <person name="Ioku Y."/>
            <person name="Fukuta Y."/>
            <person name="Shirasaka N."/>
            <person name="Matsumura Y."/>
            <person name="Mori M."/>
        </authorList>
    </citation>
    <scope>NUCLEOTIDE SEQUENCE</scope>
    <source>
        <strain evidence="1">TP075</strain>
    </source>
</reference>
<name>A0AAV4LE39_9BACL</name>
<organism evidence="1 2">
    <name type="scientific">Collibacillus ludicampi</name>
    <dbReference type="NCBI Taxonomy" id="2771369"/>
    <lineage>
        <taxon>Bacteria</taxon>
        <taxon>Bacillati</taxon>
        <taxon>Bacillota</taxon>
        <taxon>Bacilli</taxon>
        <taxon>Bacillales</taxon>
        <taxon>Alicyclobacillaceae</taxon>
        <taxon>Collibacillus</taxon>
    </lineage>
</organism>
<sequence>MNAAEAVGYYEKQICEWCSFRQAERFIECVTCPIERWKQEIIAEEARLSMQKRWPDGRTSGQWGSLP</sequence>
<protein>
    <submittedName>
        <fullName evidence="1">Uncharacterized protein</fullName>
    </submittedName>
</protein>
<dbReference type="AlphaFoldDB" id="A0AAV4LE39"/>
<proteinExistence type="predicted"/>
<dbReference type="Proteomes" id="UP001057291">
    <property type="component" value="Unassembled WGS sequence"/>
</dbReference>
<evidence type="ECO:0000313" key="2">
    <source>
        <dbReference type="Proteomes" id="UP001057291"/>
    </source>
</evidence>